<feature type="coiled-coil region" evidence="2">
    <location>
        <begin position="78"/>
        <end position="115"/>
    </location>
</feature>
<keyword evidence="2" id="KW-0175">Coiled coil</keyword>
<feature type="domain" description="HTH merR-type" evidence="3">
    <location>
        <begin position="1"/>
        <end position="70"/>
    </location>
</feature>
<evidence type="ECO:0000313" key="5">
    <source>
        <dbReference type="Proteomes" id="UP000602076"/>
    </source>
</evidence>
<dbReference type="InterPro" id="IPR009061">
    <property type="entry name" value="DNA-bd_dom_put_sf"/>
</dbReference>
<proteinExistence type="predicted"/>
<dbReference type="PANTHER" id="PTHR30204">
    <property type="entry name" value="REDOX-CYCLING DRUG-SENSING TRANSCRIPTIONAL ACTIVATOR SOXR"/>
    <property type="match status" value="1"/>
</dbReference>
<dbReference type="PROSITE" id="PS50937">
    <property type="entry name" value="HTH_MERR_2"/>
    <property type="match status" value="1"/>
</dbReference>
<dbReference type="Pfam" id="PF13411">
    <property type="entry name" value="MerR_1"/>
    <property type="match status" value="1"/>
</dbReference>
<organism evidence="4 5">
    <name type="scientific">Peribacillus faecalis</name>
    <dbReference type="NCBI Taxonomy" id="2772559"/>
    <lineage>
        <taxon>Bacteria</taxon>
        <taxon>Bacillati</taxon>
        <taxon>Bacillota</taxon>
        <taxon>Bacilli</taxon>
        <taxon>Bacillales</taxon>
        <taxon>Bacillaceae</taxon>
        <taxon>Peribacillus</taxon>
    </lineage>
</organism>
<dbReference type="SMART" id="SM00422">
    <property type="entry name" value="HTH_MERR"/>
    <property type="match status" value="1"/>
</dbReference>
<dbReference type="GO" id="GO:0003677">
    <property type="term" value="F:DNA binding"/>
    <property type="evidence" value="ECO:0007669"/>
    <property type="project" value="UniProtKB-KW"/>
</dbReference>
<keyword evidence="5" id="KW-1185">Reference proteome</keyword>
<dbReference type="SUPFAM" id="SSF46955">
    <property type="entry name" value="Putative DNA-binding domain"/>
    <property type="match status" value="1"/>
</dbReference>
<dbReference type="GO" id="GO:0003700">
    <property type="term" value="F:DNA-binding transcription factor activity"/>
    <property type="evidence" value="ECO:0007669"/>
    <property type="project" value="InterPro"/>
</dbReference>
<dbReference type="Gene3D" id="1.10.1660.10">
    <property type="match status" value="1"/>
</dbReference>
<evidence type="ECO:0000259" key="3">
    <source>
        <dbReference type="PROSITE" id="PS50937"/>
    </source>
</evidence>
<dbReference type="PANTHER" id="PTHR30204:SF58">
    <property type="entry name" value="HTH-TYPE TRANSCRIPTIONAL REGULATOR YFMP"/>
    <property type="match status" value="1"/>
</dbReference>
<dbReference type="RefSeq" id="WP_190997110.1">
    <property type="nucleotide sequence ID" value="NZ_JACXSI010000007.1"/>
</dbReference>
<protein>
    <submittedName>
        <fullName evidence="4">MerR family DNA-binding transcriptional regulator</fullName>
    </submittedName>
</protein>
<dbReference type="Proteomes" id="UP000602076">
    <property type="component" value="Unassembled WGS sequence"/>
</dbReference>
<evidence type="ECO:0000256" key="1">
    <source>
        <dbReference type="ARBA" id="ARBA00023125"/>
    </source>
</evidence>
<dbReference type="AlphaFoldDB" id="A0A927CU86"/>
<dbReference type="CDD" id="cd04776">
    <property type="entry name" value="HTH_GnyR"/>
    <property type="match status" value="1"/>
</dbReference>
<accession>A0A927CU86</accession>
<dbReference type="InterPro" id="IPR000551">
    <property type="entry name" value="MerR-type_HTH_dom"/>
</dbReference>
<dbReference type="InterPro" id="IPR047057">
    <property type="entry name" value="MerR_fam"/>
</dbReference>
<keyword evidence="1 4" id="KW-0238">DNA-binding</keyword>
<gene>
    <name evidence="4" type="ORF">IEO70_04235</name>
</gene>
<dbReference type="PRINTS" id="PR00040">
    <property type="entry name" value="HTHMERR"/>
</dbReference>
<name>A0A927CU86_9BACI</name>
<sequence>MYTISQVAEQFGVTARTLRYYEELGLLQPRRNTSGRQRMYANRELVRIKLILRGKQLGFSLEEIKDMITLFEVDPNGKKQLERSMQYGEKRIEEVERKLRDLTMIKKELESLRADFINRLGEME</sequence>
<reference evidence="4" key="1">
    <citation type="submission" date="2020-09" db="EMBL/GenBank/DDBJ databases">
        <title>Bacillus faecalis sp. nov., a moderately halophilic bacterium isolated from cow faeces.</title>
        <authorList>
            <person name="Jiang L."/>
            <person name="Lee J."/>
        </authorList>
    </citation>
    <scope>NUCLEOTIDE SEQUENCE</scope>
    <source>
        <strain evidence="4">AGMB 02131</strain>
    </source>
</reference>
<dbReference type="EMBL" id="JACXSI010000007">
    <property type="protein sequence ID" value="MBD3107566.1"/>
    <property type="molecule type" value="Genomic_DNA"/>
</dbReference>
<evidence type="ECO:0000313" key="4">
    <source>
        <dbReference type="EMBL" id="MBD3107566.1"/>
    </source>
</evidence>
<evidence type="ECO:0000256" key="2">
    <source>
        <dbReference type="SAM" id="Coils"/>
    </source>
</evidence>
<comment type="caution">
    <text evidence="4">The sequence shown here is derived from an EMBL/GenBank/DDBJ whole genome shotgun (WGS) entry which is preliminary data.</text>
</comment>